<sequence>MEQIWAPWRMQLIEGPKKDGCIFCDLPGEGEDRKNLVLHRGKQAFVIMNAFPYTAGHLMVAPFRHVARLADLTPGEKAELMDLVAKCETVLSDAMRPEGFNVGFNLGRAAGAGVDKHLHCHIVPRWVGDTNFMPVLGETRVINEALDKTYEKLKEYFK</sequence>
<dbReference type="OrthoDB" id="9784774at2"/>
<evidence type="ECO:0000256" key="2">
    <source>
        <dbReference type="PIRSR" id="PIRSR639383-1"/>
    </source>
</evidence>
<reference evidence="4 5" key="1">
    <citation type="journal article" date="2017" name="ISME J.">
        <title>Grape pomace compost harbors organohalide-respiring Dehalogenimonas species with novel reductive dehalogenase genes.</title>
        <authorList>
            <person name="Yang Y."/>
            <person name="Higgins S.A."/>
            <person name="Yan J."/>
            <person name="Simsir B."/>
            <person name="Chourey K."/>
            <person name="Iyer R."/>
            <person name="Hettich R.L."/>
            <person name="Baldwin B."/>
            <person name="Ogles D.M."/>
            <person name="Loffler F.E."/>
        </authorList>
    </citation>
    <scope>NUCLEOTIDE SEQUENCE [LARGE SCALE GENOMIC DNA]</scope>
    <source>
        <strain evidence="4 5">GP</strain>
    </source>
</reference>
<feature type="binding site" evidence="3">
    <location>
        <position position="49"/>
    </location>
    <ligand>
        <name>substrate</name>
    </ligand>
</feature>
<name>A0A2P5P589_9CHLR</name>
<dbReference type="GO" id="GO:0000166">
    <property type="term" value="F:nucleotide binding"/>
    <property type="evidence" value="ECO:0007669"/>
    <property type="project" value="UniProtKB-KW"/>
</dbReference>
<keyword evidence="5" id="KW-1185">Reference proteome</keyword>
<dbReference type="SUPFAM" id="SSF54197">
    <property type="entry name" value="HIT-like"/>
    <property type="match status" value="1"/>
</dbReference>
<dbReference type="InterPro" id="IPR052908">
    <property type="entry name" value="AP-4-A_phosphorylase"/>
</dbReference>
<protein>
    <submittedName>
        <fullName evidence="4">HIT domain-containing protein</fullName>
    </submittedName>
</protein>
<dbReference type="GO" id="GO:0003824">
    <property type="term" value="F:catalytic activity"/>
    <property type="evidence" value="ECO:0007669"/>
    <property type="project" value="InterPro"/>
</dbReference>
<dbReference type="InterPro" id="IPR036265">
    <property type="entry name" value="HIT-like_sf"/>
</dbReference>
<feature type="binding site" evidence="3">
    <location>
        <position position="121"/>
    </location>
    <ligand>
        <name>substrate</name>
    </ligand>
</feature>
<keyword evidence="1" id="KW-0547">Nucleotide-binding</keyword>
<evidence type="ECO:0000313" key="4">
    <source>
        <dbReference type="EMBL" id="PPD57456.1"/>
    </source>
</evidence>
<dbReference type="InterPro" id="IPR011146">
    <property type="entry name" value="HIT-like"/>
</dbReference>
<evidence type="ECO:0000256" key="1">
    <source>
        <dbReference type="ARBA" id="ARBA00022741"/>
    </source>
</evidence>
<organism evidence="4 5">
    <name type="scientific">Dehalogenimonas etheniformans</name>
    <dbReference type="NCBI Taxonomy" id="1536648"/>
    <lineage>
        <taxon>Bacteria</taxon>
        <taxon>Bacillati</taxon>
        <taxon>Chloroflexota</taxon>
        <taxon>Dehalococcoidia</taxon>
        <taxon>Dehalococcoidales</taxon>
        <taxon>Dehalococcoidaceae</taxon>
        <taxon>Dehalogenimonas</taxon>
    </lineage>
</organism>
<dbReference type="Pfam" id="PF01230">
    <property type="entry name" value="HIT"/>
    <property type="match status" value="1"/>
</dbReference>
<dbReference type="Proteomes" id="UP000235653">
    <property type="component" value="Unassembled WGS sequence"/>
</dbReference>
<dbReference type="PANTHER" id="PTHR42997:SF1">
    <property type="entry name" value="AP-4-A PHOSPHORYLASE"/>
    <property type="match status" value="1"/>
</dbReference>
<evidence type="ECO:0000256" key="3">
    <source>
        <dbReference type="PIRSR" id="PIRSR639383-2"/>
    </source>
</evidence>
<gene>
    <name evidence="4" type="ORF">JP09_009005</name>
</gene>
<evidence type="ECO:0000313" key="5">
    <source>
        <dbReference type="Proteomes" id="UP000235653"/>
    </source>
</evidence>
<dbReference type="PANTHER" id="PTHR42997">
    <property type="entry name" value="HIT FAMILY HYDROLASE"/>
    <property type="match status" value="1"/>
</dbReference>
<dbReference type="Gene3D" id="3.30.428.10">
    <property type="entry name" value="HIT-like"/>
    <property type="match status" value="1"/>
</dbReference>
<dbReference type="RefSeq" id="WP_102331648.1">
    <property type="nucleotide sequence ID" value="NZ_CP058566.2"/>
</dbReference>
<dbReference type="CDD" id="cd01275">
    <property type="entry name" value="FHIT"/>
    <property type="match status" value="1"/>
</dbReference>
<dbReference type="EMBL" id="JQAN02000012">
    <property type="protein sequence ID" value="PPD57456.1"/>
    <property type="molecule type" value="Genomic_DNA"/>
</dbReference>
<accession>A0A2P5P589</accession>
<feature type="active site" description="Tele-AMP-histidine intermediate" evidence="2">
    <location>
        <position position="119"/>
    </location>
</feature>
<dbReference type="AlphaFoldDB" id="A0A2P5P589"/>
<feature type="binding site" evidence="3">
    <location>
        <begin position="111"/>
        <end position="114"/>
    </location>
    <ligand>
        <name>substrate</name>
    </ligand>
</feature>
<proteinExistence type="predicted"/>
<dbReference type="InterPro" id="IPR039383">
    <property type="entry name" value="FHIT"/>
</dbReference>
<comment type="caution">
    <text evidence="4">The sequence shown here is derived from an EMBL/GenBank/DDBJ whole genome shotgun (WGS) entry which is preliminary data.</text>
</comment>
<dbReference type="PROSITE" id="PS51084">
    <property type="entry name" value="HIT_2"/>
    <property type="match status" value="1"/>
</dbReference>